<dbReference type="OrthoDB" id="242438at2"/>
<name>A0A518FZR1_9BACT</name>
<keyword evidence="1" id="KW-0812">Transmembrane</keyword>
<gene>
    <name evidence="3" type="ORF">Q31a_01210</name>
</gene>
<sequence>MSFLHLSLLAGLAAVAVPIMLHFFGQKQPQLIDFPALRFVRETSREQSSSWRLRHVLLLLLRVLLLAALAIALARPRVHSAVLGSVLGISALGLLATLASLIAVVGLVSRRPISVWGTAAGVAIGLWLLVGAWGVRTLATGPAVPSSDQSAPVAAALIVDNGPTMDYRAAGQSRLEEAQAMGEWILDQLPADSRVGVVAGAPIGSLGLDPSSAQTQLGLIIPRGQHVDLLTRIRTALDLVVANELERKEVYVLTDLMSSSWTAAQADLPDLLKEYSEEVLLQVIDLGKVTVTNWHLGDAEPDFKTVPVGGNVTIDVTVRRPADSKDETATVELLRQAIDPRLPVIRDGEQVTATAEVVDRRVVDFGGSDTVDVQLIARDLPEGTNNLTIRLDKSDPLSIDNSRFLSIPAYAQRPSLVVATDPGIAFILQAIIDPSRGGASGGSVSLAEQTQYVQLADVGLDKFALVCLYDPPALSPRAVQKLEEHVRGGGGLMLILGPQLESVAGLATNPLRKLLPGVLTGPALRNETERKAFLEPVAISHPVFGELGESPNDILWNLFPIYRNWTFESLDDGVQLLMEVSDGQGPALTSHSLGRGQILTLTTPLPEPEVRGRPLWNLLWANDDPVPAFGLLLGAFRTLSGTSQTGFDYQVGQAVQLENDPSHWPAQYTLYAPGRDVEQRVRADQGRLELGSFDQMGIYALRGQRTEPIVRGFSINVPAEDTQLERLSPQQLDELLGAGNYRLARNRDEVESSVGQARFGRELYPLLMALVATLFLAEQAMSNRFYKLKFTRARSV</sequence>
<dbReference type="PANTHER" id="PTHR37464">
    <property type="entry name" value="BLL2463 PROTEIN"/>
    <property type="match status" value="1"/>
</dbReference>
<dbReference type="Gene3D" id="3.40.50.880">
    <property type="match status" value="1"/>
</dbReference>
<organism evidence="3 4">
    <name type="scientific">Aureliella helgolandensis</name>
    <dbReference type="NCBI Taxonomy" id="2527968"/>
    <lineage>
        <taxon>Bacteria</taxon>
        <taxon>Pseudomonadati</taxon>
        <taxon>Planctomycetota</taxon>
        <taxon>Planctomycetia</taxon>
        <taxon>Pirellulales</taxon>
        <taxon>Pirellulaceae</taxon>
        <taxon>Aureliella</taxon>
    </lineage>
</organism>
<evidence type="ECO:0000313" key="4">
    <source>
        <dbReference type="Proteomes" id="UP000318017"/>
    </source>
</evidence>
<dbReference type="InterPro" id="IPR029062">
    <property type="entry name" value="Class_I_gatase-like"/>
</dbReference>
<dbReference type="Proteomes" id="UP000318017">
    <property type="component" value="Chromosome"/>
</dbReference>
<reference evidence="3 4" key="1">
    <citation type="submission" date="2019-02" db="EMBL/GenBank/DDBJ databases">
        <title>Deep-cultivation of Planctomycetes and their phenomic and genomic characterization uncovers novel biology.</title>
        <authorList>
            <person name="Wiegand S."/>
            <person name="Jogler M."/>
            <person name="Boedeker C."/>
            <person name="Pinto D."/>
            <person name="Vollmers J."/>
            <person name="Rivas-Marin E."/>
            <person name="Kohn T."/>
            <person name="Peeters S.H."/>
            <person name="Heuer A."/>
            <person name="Rast P."/>
            <person name="Oberbeckmann S."/>
            <person name="Bunk B."/>
            <person name="Jeske O."/>
            <person name="Meyerdierks A."/>
            <person name="Storesund J.E."/>
            <person name="Kallscheuer N."/>
            <person name="Luecker S."/>
            <person name="Lage O.M."/>
            <person name="Pohl T."/>
            <person name="Merkel B.J."/>
            <person name="Hornburger P."/>
            <person name="Mueller R.-W."/>
            <person name="Bruemmer F."/>
            <person name="Labrenz M."/>
            <person name="Spormann A.M."/>
            <person name="Op den Camp H."/>
            <person name="Overmann J."/>
            <person name="Amann R."/>
            <person name="Jetten M.S.M."/>
            <person name="Mascher T."/>
            <person name="Medema M.H."/>
            <person name="Devos D.P."/>
            <person name="Kaster A.-K."/>
            <person name="Ovreas L."/>
            <person name="Rohde M."/>
            <person name="Galperin M.Y."/>
            <person name="Jogler C."/>
        </authorList>
    </citation>
    <scope>NUCLEOTIDE SEQUENCE [LARGE SCALE GENOMIC DNA]</scope>
    <source>
        <strain evidence="3 4">Q31a</strain>
    </source>
</reference>
<dbReference type="SUPFAM" id="SSF52317">
    <property type="entry name" value="Class I glutamine amidotransferase-like"/>
    <property type="match status" value="1"/>
</dbReference>
<dbReference type="RefSeq" id="WP_145072557.1">
    <property type="nucleotide sequence ID" value="NZ_CP036298.1"/>
</dbReference>
<protein>
    <recommendedName>
        <fullName evidence="2">Aerotolerance regulator N-terminal domain-containing protein</fullName>
    </recommendedName>
</protein>
<dbReference type="EMBL" id="CP036298">
    <property type="protein sequence ID" value="QDV21842.1"/>
    <property type="molecule type" value="Genomic_DNA"/>
</dbReference>
<feature type="transmembrane region" description="Helical" evidence="1">
    <location>
        <begin position="6"/>
        <end position="24"/>
    </location>
</feature>
<dbReference type="NCBIfam" id="TIGR02226">
    <property type="entry name" value="two_anch"/>
    <property type="match status" value="1"/>
</dbReference>
<keyword evidence="1" id="KW-0472">Membrane</keyword>
<feature type="transmembrane region" description="Helical" evidence="1">
    <location>
        <begin position="86"/>
        <end position="108"/>
    </location>
</feature>
<keyword evidence="1" id="KW-1133">Transmembrane helix</keyword>
<dbReference type="Pfam" id="PF07584">
    <property type="entry name" value="BatA"/>
    <property type="match status" value="1"/>
</dbReference>
<feature type="transmembrane region" description="Helical" evidence="1">
    <location>
        <begin position="115"/>
        <end position="135"/>
    </location>
</feature>
<proteinExistence type="predicted"/>
<feature type="domain" description="Aerotolerance regulator N-terminal" evidence="2">
    <location>
        <begin position="1"/>
        <end position="76"/>
    </location>
</feature>
<keyword evidence="4" id="KW-1185">Reference proteome</keyword>
<dbReference type="AlphaFoldDB" id="A0A518FZR1"/>
<evidence type="ECO:0000313" key="3">
    <source>
        <dbReference type="EMBL" id="QDV21842.1"/>
    </source>
</evidence>
<dbReference type="KEGG" id="ahel:Q31a_01210"/>
<feature type="transmembrane region" description="Helical" evidence="1">
    <location>
        <begin position="55"/>
        <end position="74"/>
    </location>
</feature>
<dbReference type="InterPro" id="IPR011933">
    <property type="entry name" value="Double_TM_dom"/>
</dbReference>
<dbReference type="PANTHER" id="PTHR37464:SF1">
    <property type="entry name" value="BLL2463 PROTEIN"/>
    <property type="match status" value="1"/>
</dbReference>
<evidence type="ECO:0000259" key="2">
    <source>
        <dbReference type="Pfam" id="PF07584"/>
    </source>
</evidence>
<evidence type="ECO:0000256" key="1">
    <source>
        <dbReference type="SAM" id="Phobius"/>
    </source>
</evidence>
<accession>A0A518FZR1</accession>
<dbReference type="InterPro" id="IPR024163">
    <property type="entry name" value="Aerotolerance_reg_N"/>
</dbReference>